<keyword evidence="3" id="KW-1133">Transmembrane helix</keyword>
<dbReference type="GO" id="GO:0007156">
    <property type="term" value="P:homophilic cell adhesion via plasma membrane adhesion molecules"/>
    <property type="evidence" value="ECO:0007669"/>
    <property type="project" value="InterPro"/>
</dbReference>
<evidence type="ECO:0000313" key="8">
    <source>
        <dbReference type="EMBL" id="NXY50455.1"/>
    </source>
</evidence>
<keyword evidence="9" id="KW-1185">Reference proteome</keyword>
<keyword evidence="6" id="KW-0106">Calcium</keyword>
<dbReference type="SMART" id="SM00112">
    <property type="entry name" value="CA"/>
    <property type="match status" value="1"/>
</dbReference>
<dbReference type="InterPro" id="IPR015919">
    <property type="entry name" value="Cadherin-like_sf"/>
</dbReference>
<dbReference type="GO" id="GO:0005886">
    <property type="term" value="C:plasma membrane"/>
    <property type="evidence" value="ECO:0007669"/>
    <property type="project" value="TreeGrafter"/>
</dbReference>
<dbReference type="InterPro" id="IPR002126">
    <property type="entry name" value="Cadherin-like_dom"/>
</dbReference>
<accession>A0A7L4KDB7</accession>
<dbReference type="AlphaFoldDB" id="A0A7L4KDB7"/>
<comment type="subcellular location">
    <subcellularLocation>
        <location evidence="1">Membrane</location>
        <topology evidence="1">Single-pass membrane protein</topology>
    </subcellularLocation>
</comment>
<dbReference type="GO" id="GO:0005509">
    <property type="term" value="F:calcium ion binding"/>
    <property type="evidence" value="ECO:0007669"/>
    <property type="project" value="UniProtKB-UniRule"/>
</dbReference>
<sequence length="69" mass="7721">FSYSIVSSIPAGNRDLFTLDPKTGEIRLTGTLDFEEVSLHEMQIEARDTGWPPLSGHCKVELEVLDEND</sequence>
<feature type="domain" description="Cadherin" evidence="7">
    <location>
        <begin position="1"/>
        <end position="69"/>
    </location>
</feature>
<evidence type="ECO:0000256" key="5">
    <source>
        <dbReference type="ARBA" id="ARBA00023180"/>
    </source>
</evidence>
<comment type="caution">
    <text evidence="8">The sequence shown here is derived from an EMBL/GenBank/DDBJ whole genome shotgun (WGS) entry which is preliminary data.</text>
</comment>
<evidence type="ECO:0000256" key="6">
    <source>
        <dbReference type="PROSITE-ProRule" id="PRU00043"/>
    </source>
</evidence>
<dbReference type="PROSITE" id="PS50268">
    <property type="entry name" value="CADHERIN_2"/>
    <property type="match status" value="1"/>
</dbReference>
<name>A0A7L4KDB7_9AVES</name>
<dbReference type="Gene3D" id="2.60.40.60">
    <property type="entry name" value="Cadherins"/>
    <property type="match status" value="1"/>
</dbReference>
<feature type="non-terminal residue" evidence="8">
    <location>
        <position position="69"/>
    </location>
</feature>
<keyword evidence="4" id="KW-0472">Membrane</keyword>
<dbReference type="PANTHER" id="PTHR24028">
    <property type="entry name" value="CADHERIN-87A"/>
    <property type="match status" value="1"/>
</dbReference>
<proteinExistence type="predicted"/>
<dbReference type="InterPro" id="IPR050174">
    <property type="entry name" value="Protocadherin/Cadherin-CA"/>
</dbReference>
<evidence type="ECO:0000256" key="4">
    <source>
        <dbReference type="ARBA" id="ARBA00023136"/>
    </source>
</evidence>
<dbReference type="Pfam" id="PF00028">
    <property type="entry name" value="Cadherin"/>
    <property type="match status" value="1"/>
</dbReference>
<protein>
    <submittedName>
        <fullName evidence="8">PCDAB protein</fullName>
    </submittedName>
</protein>
<keyword evidence="5" id="KW-0325">Glycoprotein</keyword>
<keyword evidence="2" id="KW-0812">Transmembrane</keyword>
<dbReference type="Proteomes" id="UP000519239">
    <property type="component" value="Unassembled WGS sequence"/>
</dbReference>
<dbReference type="SUPFAM" id="SSF49313">
    <property type="entry name" value="Cadherin-like"/>
    <property type="match status" value="1"/>
</dbReference>
<evidence type="ECO:0000313" key="9">
    <source>
        <dbReference type="Proteomes" id="UP000519239"/>
    </source>
</evidence>
<evidence type="ECO:0000256" key="3">
    <source>
        <dbReference type="ARBA" id="ARBA00022989"/>
    </source>
</evidence>
<evidence type="ECO:0000259" key="7">
    <source>
        <dbReference type="PROSITE" id="PS50268"/>
    </source>
</evidence>
<dbReference type="EMBL" id="VWPQ01011399">
    <property type="protein sequence ID" value="NXY50455.1"/>
    <property type="molecule type" value="Genomic_DNA"/>
</dbReference>
<evidence type="ECO:0000256" key="2">
    <source>
        <dbReference type="ARBA" id="ARBA00022692"/>
    </source>
</evidence>
<dbReference type="OrthoDB" id="9990384at2759"/>
<dbReference type="CDD" id="cd11304">
    <property type="entry name" value="Cadherin_repeat"/>
    <property type="match status" value="1"/>
</dbReference>
<gene>
    <name evidence="8" type="primary">Pcdha11</name>
    <name evidence="8" type="ORF">CEUAER_R13044</name>
</gene>
<feature type="non-terminal residue" evidence="8">
    <location>
        <position position="1"/>
    </location>
</feature>
<dbReference type="PRINTS" id="PR00205">
    <property type="entry name" value="CADHERIN"/>
</dbReference>
<evidence type="ECO:0000256" key="1">
    <source>
        <dbReference type="ARBA" id="ARBA00004167"/>
    </source>
</evidence>
<organism evidence="8 9">
    <name type="scientific">Ceuthmochares aereus</name>
    <dbReference type="NCBI Taxonomy" id="1961834"/>
    <lineage>
        <taxon>Eukaryota</taxon>
        <taxon>Metazoa</taxon>
        <taxon>Chordata</taxon>
        <taxon>Craniata</taxon>
        <taxon>Vertebrata</taxon>
        <taxon>Euteleostomi</taxon>
        <taxon>Archelosauria</taxon>
        <taxon>Archosauria</taxon>
        <taxon>Dinosauria</taxon>
        <taxon>Saurischia</taxon>
        <taxon>Theropoda</taxon>
        <taxon>Coelurosauria</taxon>
        <taxon>Aves</taxon>
        <taxon>Neognathae</taxon>
        <taxon>Neoaves</taxon>
        <taxon>Otidimorphae</taxon>
        <taxon>Cuculiformes</taxon>
        <taxon>Cuculidae</taxon>
        <taxon>Ceuthmochares</taxon>
    </lineage>
</organism>
<reference evidence="8 9" key="1">
    <citation type="submission" date="2019-09" db="EMBL/GenBank/DDBJ databases">
        <title>Bird 10,000 Genomes (B10K) Project - Family phase.</title>
        <authorList>
            <person name="Zhang G."/>
        </authorList>
    </citation>
    <scope>NUCLEOTIDE SEQUENCE [LARGE SCALE GENOMIC DNA]</scope>
    <source>
        <strain evidence="8">B10K-CU-031-02</strain>
        <tissue evidence="8">Muscle</tissue>
    </source>
</reference>
<dbReference type="PANTHER" id="PTHR24028:SF133">
    <property type="entry name" value="PROTOCADHERIN ALPHA-4"/>
    <property type="match status" value="1"/>
</dbReference>